<dbReference type="Gramene" id="OIT04221">
    <property type="protein sequence ID" value="OIT04221"/>
    <property type="gene ID" value="A4A49_24712"/>
</dbReference>
<dbReference type="Proteomes" id="UP000187609">
    <property type="component" value="Unassembled WGS sequence"/>
</dbReference>
<gene>
    <name evidence="2" type="ORF">A4A49_24712</name>
</gene>
<comment type="caution">
    <text evidence="2">The sequence shown here is derived from an EMBL/GenBank/DDBJ whole genome shotgun (WGS) entry which is preliminary data.</text>
</comment>
<keyword evidence="1" id="KW-0812">Transmembrane</keyword>
<keyword evidence="3" id="KW-1185">Reference proteome</keyword>
<feature type="transmembrane region" description="Helical" evidence="1">
    <location>
        <begin position="16"/>
        <end position="38"/>
    </location>
</feature>
<evidence type="ECO:0000313" key="2">
    <source>
        <dbReference type="EMBL" id="OIT04221.1"/>
    </source>
</evidence>
<organism evidence="2 3">
    <name type="scientific">Nicotiana attenuata</name>
    <name type="common">Coyote tobacco</name>
    <dbReference type="NCBI Taxonomy" id="49451"/>
    <lineage>
        <taxon>Eukaryota</taxon>
        <taxon>Viridiplantae</taxon>
        <taxon>Streptophyta</taxon>
        <taxon>Embryophyta</taxon>
        <taxon>Tracheophyta</taxon>
        <taxon>Spermatophyta</taxon>
        <taxon>Magnoliopsida</taxon>
        <taxon>eudicotyledons</taxon>
        <taxon>Gunneridae</taxon>
        <taxon>Pentapetalae</taxon>
        <taxon>asterids</taxon>
        <taxon>lamiids</taxon>
        <taxon>Solanales</taxon>
        <taxon>Solanaceae</taxon>
        <taxon>Nicotianoideae</taxon>
        <taxon>Nicotianeae</taxon>
        <taxon>Nicotiana</taxon>
    </lineage>
</organism>
<keyword evidence="1" id="KW-1133">Transmembrane helix</keyword>
<evidence type="ECO:0000313" key="3">
    <source>
        <dbReference type="Proteomes" id="UP000187609"/>
    </source>
</evidence>
<accession>A0A1J6IGM1</accession>
<evidence type="ECO:0000256" key="1">
    <source>
        <dbReference type="SAM" id="Phobius"/>
    </source>
</evidence>
<name>A0A1J6IGM1_NICAT</name>
<dbReference type="EMBL" id="MJEQ01037185">
    <property type="protein sequence ID" value="OIT04221.1"/>
    <property type="molecule type" value="Genomic_DNA"/>
</dbReference>
<reference evidence="2" key="1">
    <citation type="submission" date="2016-11" db="EMBL/GenBank/DDBJ databases">
        <title>The genome of Nicotiana attenuata.</title>
        <authorList>
            <person name="Xu S."/>
            <person name="Brockmoeller T."/>
            <person name="Gaquerel E."/>
            <person name="Navarro A."/>
            <person name="Kuhl H."/>
            <person name="Gase K."/>
            <person name="Ling Z."/>
            <person name="Zhou W."/>
            <person name="Kreitzer C."/>
            <person name="Stanke M."/>
            <person name="Tang H."/>
            <person name="Lyons E."/>
            <person name="Pandey P."/>
            <person name="Pandey S.P."/>
            <person name="Timmermann B."/>
            <person name="Baldwin I.T."/>
        </authorList>
    </citation>
    <scope>NUCLEOTIDE SEQUENCE [LARGE SCALE GENOMIC DNA]</scope>
    <source>
        <strain evidence="2">UT</strain>
    </source>
</reference>
<sequence>MTISDMLTFVHMHVSFVYVALCVRFGCLNFVLTGCIGMQCEQSNTSIKSNRGNNGAMMIIFVELIEFGHWNFAGCILAGQLEFLGFAAMAGAENSMPHII</sequence>
<protein>
    <submittedName>
        <fullName evidence="2">Uncharacterized protein</fullName>
    </submittedName>
</protein>
<proteinExistence type="predicted"/>
<dbReference type="AlphaFoldDB" id="A0A1J6IGM1"/>
<keyword evidence="1" id="KW-0472">Membrane</keyword>